<evidence type="ECO:0008006" key="3">
    <source>
        <dbReference type="Google" id="ProtNLM"/>
    </source>
</evidence>
<dbReference type="AlphaFoldDB" id="A0A0K1EQA2"/>
<sequence>MDNLGEVHRGDVAREGIDCAWQSLGVHVFRVERPNFLFLRNNGDLQIEELEHLCSLCEQLAVTAGPVLCLVDIARLDKLPMTTRKGAVRRPRHHYLRAVGIFGGNTVQRAVVTMATTVARLYRGEAESIPARIFATEGAARMWLDSLPPRPRG</sequence>
<dbReference type="KEGG" id="ccro:CMC5_073130"/>
<dbReference type="EMBL" id="CP012159">
    <property type="protein sequence ID" value="AKT43085.1"/>
    <property type="molecule type" value="Genomic_DNA"/>
</dbReference>
<keyword evidence="2" id="KW-1185">Reference proteome</keyword>
<gene>
    <name evidence="1" type="ORF">CMC5_073130</name>
</gene>
<dbReference type="STRING" id="52.CMC5_073130"/>
<accession>A0A0K1EQA2</accession>
<dbReference type="Proteomes" id="UP000067626">
    <property type="component" value="Chromosome"/>
</dbReference>
<organism evidence="1 2">
    <name type="scientific">Chondromyces crocatus</name>
    <dbReference type="NCBI Taxonomy" id="52"/>
    <lineage>
        <taxon>Bacteria</taxon>
        <taxon>Pseudomonadati</taxon>
        <taxon>Myxococcota</taxon>
        <taxon>Polyangia</taxon>
        <taxon>Polyangiales</taxon>
        <taxon>Polyangiaceae</taxon>
        <taxon>Chondromyces</taxon>
    </lineage>
</organism>
<dbReference type="OrthoDB" id="5509153at2"/>
<protein>
    <recommendedName>
        <fullName evidence="3">STAS/SEC14 domain-containing protein</fullName>
    </recommendedName>
</protein>
<evidence type="ECO:0000313" key="1">
    <source>
        <dbReference type="EMBL" id="AKT43085.1"/>
    </source>
</evidence>
<proteinExistence type="predicted"/>
<evidence type="ECO:0000313" key="2">
    <source>
        <dbReference type="Proteomes" id="UP000067626"/>
    </source>
</evidence>
<name>A0A0K1EQA2_CHOCO</name>
<reference evidence="1 2" key="1">
    <citation type="submission" date="2015-07" db="EMBL/GenBank/DDBJ databases">
        <title>Genome analysis of myxobacterium Chondromyces crocatus Cm c5 reveals a high potential for natural compound synthesis and the genetic basis for the loss of fruiting body formation.</title>
        <authorList>
            <person name="Zaburannyi N."/>
            <person name="Bunk B."/>
            <person name="Maier J."/>
            <person name="Overmann J."/>
            <person name="Mueller R."/>
        </authorList>
    </citation>
    <scope>NUCLEOTIDE SEQUENCE [LARGE SCALE GENOMIC DNA]</scope>
    <source>
        <strain evidence="1 2">Cm c5</strain>
    </source>
</reference>
<dbReference type="RefSeq" id="WP_050434611.1">
    <property type="nucleotide sequence ID" value="NZ_CP012159.1"/>
</dbReference>